<accession>A0AAV4P886</accession>
<name>A0AAV4P886_CAEEX</name>
<dbReference type="InterPro" id="IPR003591">
    <property type="entry name" value="Leu-rich_rpt_typical-subtyp"/>
</dbReference>
<keyword evidence="2 4" id="KW-0732">Signal</keyword>
<dbReference type="AlphaFoldDB" id="A0AAV4P886"/>
<proteinExistence type="predicted"/>
<dbReference type="EMBL" id="BPLR01004215">
    <property type="protein sequence ID" value="GIX93208.1"/>
    <property type="molecule type" value="Genomic_DNA"/>
</dbReference>
<keyword evidence="1" id="KW-0433">Leucine-rich repeat</keyword>
<evidence type="ECO:0000256" key="2">
    <source>
        <dbReference type="ARBA" id="ARBA00022729"/>
    </source>
</evidence>
<organism evidence="5 6">
    <name type="scientific">Caerostris extrusa</name>
    <name type="common">Bark spider</name>
    <name type="synonym">Caerostris bankana</name>
    <dbReference type="NCBI Taxonomy" id="172846"/>
    <lineage>
        <taxon>Eukaryota</taxon>
        <taxon>Metazoa</taxon>
        <taxon>Ecdysozoa</taxon>
        <taxon>Arthropoda</taxon>
        <taxon>Chelicerata</taxon>
        <taxon>Arachnida</taxon>
        <taxon>Araneae</taxon>
        <taxon>Araneomorphae</taxon>
        <taxon>Entelegynae</taxon>
        <taxon>Araneoidea</taxon>
        <taxon>Araneidae</taxon>
        <taxon>Caerostris</taxon>
    </lineage>
</organism>
<dbReference type="Pfam" id="PF13855">
    <property type="entry name" value="LRR_8"/>
    <property type="match status" value="1"/>
</dbReference>
<dbReference type="Gene3D" id="3.80.10.10">
    <property type="entry name" value="Ribonuclease Inhibitor"/>
    <property type="match status" value="1"/>
</dbReference>
<comment type="caution">
    <text evidence="5">The sequence shown here is derived from an EMBL/GenBank/DDBJ whole genome shotgun (WGS) entry which is preliminary data.</text>
</comment>
<evidence type="ECO:0000256" key="1">
    <source>
        <dbReference type="ARBA" id="ARBA00022614"/>
    </source>
</evidence>
<evidence type="ECO:0000313" key="6">
    <source>
        <dbReference type="Proteomes" id="UP001054945"/>
    </source>
</evidence>
<dbReference type="PANTHER" id="PTHR24369">
    <property type="entry name" value="ANTIGEN BSP, PUTATIVE-RELATED"/>
    <property type="match status" value="1"/>
</dbReference>
<dbReference type="InterPro" id="IPR001611">
    <property type="entry name" value="Leu-rich_rpt"/>
</dbReference>
<dbReference type="GO" id="GO:0005886">
    <property type="term" value="C:plasma membrane"/>
    <property type="evidence" value="ECO:0007669"/>
    <property type="project" value="TreeGrafter"/>
</dbReference>
<dbReference type="InterPro" id="IPR032675">
    <property type="entry name" value="LRR_dom_sf"/>
</dbReference>
<dbReference type="InterPro" id="IPR050541">
    <property type="entry name" value="LRR_TM_domain-containing"/>
</dbReference>
<keyword evidence="3" id="KW-0677">Repeat</keyword>
<dbReference type="SMART" id="SM00369">
    <property type="entry name" value="LRR_TYP"/>
    <property type="match status" value="4"/>
</dbReference>
<feature type="chain" id="PRO_5043461569" evidence="4">
    <location>
        <begin position="24"/>
        <end position="368"/>
    </location>
</feature>
<evidence type="ECO:0000256" key="3">
    <source>
        <dbReference type="ARBA" id="ARBA00022737"/>
    </source>
</evidence>
<evidence type="ECO:0000256" key="4">
    <source>
        <dbReference type="SAM" id="SignalP"/>
    </source>
</evidence>
<dbReference type="SUPFAM" id="SSF52058">
    <property type="entry name" value="L domain-like"/>
    <property type="match status" value="1"/>
</dbReference>
<dbReference type="PANTHER" id="PTHR24369:SF210">
    <property type="entry name" value="CHAOPTIN-RELATED"/>
    <property type="match status" value="1"/>
</dbReference>
<gene>
    <name evidence="5" type="primary">AVEN_155479_1</name>
    <name evidence="5" type="ORF">CEXT_133191</name>
</gene>
<keyword evidence="6" id="KW-1185">Reference proteome</keyword>
<dbReference type="Proteomes" id="UP001054945">
    <property type="component" value="Unassembled WGS sequence"/>
</dbReference>
<sequence>MLGSRLIHVLFVVISFALSFCETKENQFNTEPRNEVTTEEAYKVPSVMYKKTCGLLFLLLGYSCPALSTKCPSLQVFPESCQCEDNFVEDGVDLEITCTGGSLDEVKSALSQVDKLSRLEVVLDDIKIGTLPSRLFQGWNIVRLDISHCELDSLAAPGEVALAGLEDTLEELIIASSFSEDNEPAKLDISHLRRIKQLDVSFNAITELGNDWFENGPTSLTHIILSNNGIEKIGDRAFANLVNLRQLWLDGNRSGPLKRSMLPRPANNLEDIQLDNNALTGVPEDMFSELPALKDVSLRTNGIARLPENTYKAILSQLNTFDIRGNPLECDNQMDWLFRSKVNAAVLGRCEGPRGREGTDLDSLMNGK</sequence>
<reference evidence="5 6" key="1">
    <citation type="submission" date="2021-06" db="EMBL/GenBank/DDBJ databases">
        <title>Caerostris extrusa draft genome.</title>
        <authorList>
            <person name="Kono N."/>
            <person name="Arakawa K."/>
        </authorList>
    </citation>
    <scope>NUCLEOTIDE SEQUENCE [LARGE SCALE GENOMIC DNA]</scope>
</reference>
<protein>
    <submittedName>
        <fullName evidence="5">Uncharacterized protein</fullName>
    </submittedName>
</protein>
<feature type="signal peptide" evidence="4">
    <location>
        <begin position="1"/>
        <end position="23"/>
    </location>
</feature>
<evidence type="ECO:0000313" key="5">
    <source>
        <dbReference type="EMBL" id="GIX93208.1"/>
    </source>
</evidence>